<keyword evidence="5" id="KW-1185">Reference proteome</keyword>
<dbReference type="Proteomes" id="UP001500220">
    <property type="component" value="Unassembled WGS sequence"/>
</dbReference>
<protein>
    <submittedName>
        <fullName evidence="2 3">Acetyltransferase</fullName>
    </submittedName>
</protein>
<dbReference type="InterPro" id="IPR000182">
    <property type="entry name" value="GNAT_dom"/>
</dbReference>
<evidence type="ECO:0000313" key="3">
    <source>
        <dbReference type="EMBL" id="GGI90800.1"/>
    </source>
</evidence>
<dbReference type="SUPFAM" id="SSF55729">
    <property type="entry name" value="Acyl-CoA N-acyltransferases (Nat)"/>
    <property type="match status" value="1"/>
</dbReference>
<comment type="caution">
    <text evidence="3">The sequence shown here is derived from an EMBL/GenBank/DDBJ whole genome shotgun (WGS) entry which is preliminary data.</text>
</comment>
<dbReference type="InterPro" id="IPR016181">
    <property type="entry name" value="Acyl_CoA_acyltransferase"/>
</dbReference>
<accession>A0A917JYJ1</accession>
<dbReference type="CDD" id="cd04301">
    <property type="entry name" value="NAT_SF"/>
    <property type="match status" value="1"/>
</dbReference>
<reference evidence="3" key="3">
    <citation type="submission" date="2020-09" db="EMBL/GenBank/DDBJ databases">
        <authorList>
            <person name="Sun Q."/>
            <person name="Zhou Y."/>
        </authorList>
    </citation>
    <scope>NUCLEOTIDE SEQUENCE</scope>
    <source>
        <strain evidence="3">CGMCC 4.7206</strain>
    </source>
</reference>
<dbReference type="PROSITE" id="PS51186">
    <property type="entry name" value="GNAT"/>
    <property type="match status" value="1"/>
</dbReference>
<dbReference type="Proteomes" id="UP000597989">
    <property type="component" value="Unassembled WGS sequence"/>
</dbReference>
<organism evidence="3 4">
    <name type="scientific">Saccharopolyspora thermophila</name>
    <dbReference type="NCBI Taxonomy" id="89367"/>
    <lineage>
        <taxon>Bacteria</taxon>
        <taxon>Bacillati</taxon>
        <taxon>Actinomycetota</taxon>
        <taxon>Actinomycetes</taxon>
        <taxon>Pseudonocardiales</taxon>
        <taxon>Pseudonocardiaceae</taxon>
        <taxon>Saccharopolyspora</taxon>
    </lineage>
</organism>
<dbReference type="GO" id="GO:0005737">
    <property type="term" value="C:cytoplasm"/>
    <property type="evidence" value="ECO:0007669"/>
    <property type="project" value="TreeGrafter"/>
</dbReference>
<proteinExistence type="predicted"/>
<dbReference type="EMBL" id="BMMT01000009">
    <property type="protein sequence ID" value="GGI90800.1"/>
    <property type="molecule type" value="Genomic_DNA"/>
</dbReference>
<reference evidence="3 4" key="1">
    <citation type="journal article" date="2014" name="Int. J. Syst. Evol. Microbiol.">
        <title>Complete genome sequence of Corynebacterium casei LMG S-19264T (=DSM 44701T), isolated from a smear-ripened cheese.</title>
        <authorList>
            <consortium name="US DOE Joint Genome Institute (JGI-PGF)"/>
            <person name="Walter F."/>
            <person name="Albersmeier A."/>
            <person name="Kalinowski J."/>
            <person name="Ruckert C."/>
        </authorList>
    </citation>
    <scope>NUCLEOTIDE SEQUENCE [LARGE SCALE GENOMIC DNA]</scope>
    <source>
        <strain evidence="3 4">CGMCC 4.7206</strain>
    </source>
</reference>
<evidence type="ECO:0000259" key="1">
    <source>
        <dbReference type="PROSITE" id="PS51186"/>
    </source>
</evidence>
<sequence length="191" mass="20736">MHPADVITLESAVLRRWRPDDAAELHRVVTDALPHLRPWMPWAADDYPPATAEHFLDLCQRNWRSGESYAYAITVDDAIVGCAALERRIGPGGLEIGYWLHPDHTGRGLATTSAAALIGQAFTLPGIDRVEIWHDAANTASQGVPQRLGFTCVERRTPPRDPTTPAEIGIDVVWRLTRPGPPAPSAAAAGA</sequence>
<reference evidence="2 5" key="2">
    <citation type="journal article" date="2019" name="Int. J. Syst. Evol. Microbiol.">
        <title>The Global Catalogue of Microorganisms (GCM) 10K type strain sequencing project: providing services to taxonomists for standard genome sequencing and annotation.</title>
        <authorList>
            <consortium name="The Broad Institute Genomics Platform"/>
            <consortium name="The Broad Institute Genome Sequencing Center for Infectious Disease"/>
            <person name="Wu L."/>
            <person name="Ma J."/>
        </authorList>
    </citation>
    <scope>NUCLEOTIDE SEQUENCE [LARGE SCALE GENOMIC DNA]</scope>
    <source>
        <strain evidence="2 5">JCM 10664</strain>
    </source>
</reference>
<feature type="domain" description="N-acetyltransferase" evidence="1">
    <location>
        <begin position="12"/>
        <end position="179"/>
    </location>
</feature>
<dbReference type="PANTHER" id="PTHR43441">
    <property type="entry name" value="RIBOSOMAL-PROTEIN-SERINE ACETYLTRANSFERASE"/>
    <property type="match status" value="1"/>
</dbReference>
<evidence type="ECO:0000313" key="2">
    <source>
        <dbReference type="EMBL" id="GAA0529781.1"/>
    </source>
</evidence>
<name>A0A917JYJ1_9PSEU</name>
<dbReference type="InterPro" id="IPR051908">
    <property type="entry name" value="Ribosomal_N-acetyltransferase"/>
</dbReference>
<dbReference type="RefSeq" id="WP_229680168.1">
    <property type="nucleotide sequence ID" value="NZ_BAAAHC010000013.1"/>
</dbReference>
<dbReference type="GO" id="GO:1990189">
    <property type="term" value="F:protein N-terminal-serine acetyltransferase activity"/>
    <property type="evidence" value="ECO:0007669"/>
    <property type="project" value="TreeGrafter"/>
</dbReference>
<evidence type="ECO:0000313" key="4">
    <source>
        <dbReference type="Proteomes" id="UP000597989"/>
    </source>
</evidence>
<dbReference type="Gene3D" id="3.40.630.30">
    <property type="match status" value="1"/>
</dbReference>
<gene>
    <name evidence="2" type="ORF">GCM10009545_35290</name>
    <name evidence="3" type="ORF">GCM10011581_29790</name>
</gene>
<dbReference type="Pfam" id="PF13302">
    <property type="entry name" value="Acetyltransf_3"/>
    <property type="match status" value="1"/>
</dbReference>
<dbReference type="GO" id="GO:0008999">
    <property type="term" value="F:protein-N-terminal-alanine acetyltransferase activity"/>
    <property type="evidence" value="ECO:0007669"/>
    <property type="project" value="TreeGrafter"/>
</dbReference>
<dbReference type="EMBL" id="BAAAHC010000013">
    <property type="protein sequence ID" value="GAA0529781.1"/>
    <property type="molecule type" value="Genomic_DNA"/>
</dbReference>
<reference evidence="2" key="4">
    <citation type="submission" date="2023-12" db="EMBL/GenBank/DDBJ databases">
        <authorList>
            <person name="Sun Q."/>
            <person name="Inoue M."/>
        </authorList>
    </citation>
    <scope>NUCLEOTIDE SEQUENCE</scope>
    <source>
        <strain evidence="2">JCM 10664</strain>
    </source>
</reference>
<evidence type="ECO:0000313" key="5">
    <source>
        <dbReference type="Proteomes" id="UP001500220"/>
    </source>
</evidence>
<dbReference type="PANTHER" id="PTHR43441:SF3">
    <property type="entry name" value="ACETYLTRANSFERASE"/>
    <property type="match status" value="1"/>
</dbReference>
<dbReference type="AlphaFoldDB" id="A0A917JYJ1"/>